<proteinExistence type="predicted"/>
<keyword evidence="1" id="KW-0732">Signal</keyword>
<evidence type="ECO:0000256" key="1">
    <source>
        <dbReference type="SAM" id="SignalP"/>
    </source>
</evidence>
<dbReference type="Proteomes" id="UP001251528">
    <property type="component" value="Unassembled WGS sequence"/>
</dbReference>
<feature type="signal peptide" evidence="1">
    <location>
        <begin position="1"/>
        <end position="17"/>
    </location>
</feature>
<accession>A0AAJ0CP48</accession>
<keyword evidence="3" id="KW-1185">Reference proteome</keyword>
<feature type="chain" id="PRO_5042524861" evidence="1">
    <location>
        <begin position="18"/>
        <end position="121"/>
    </location>
</feature>
<sequence length="121" mass="11937">MQLTKFVLAILPALALADTSSASASASSAPATTTTCTSTMKLVKTVTLSQAHTVTSTLAQNTTSFMPTGGMTSVSTPPVVTTAPAPVPVPSTKGPDNAAGTLDATRVALAGVAGMIVVAMM</sequence>
<gene>
    <name evidence="2" type="ORF">QQS21_007057</name>
</gene>
<dbReference type="EMBL" id="JASWJB010000139">
    <property type="protein sequence ID" value="KAK2595204.1"/>
    <property type="molecule type" value="Genomic_DNA"/>
</dbReference>
<comment type="caution">
    <text evidence="2">The sequence shown here is derived from an EMBL/GenBank/DDBJ whole genome shotgun (WGS) entry which is preliminary data.</text>
</comment>
<organism evidence="2 3">
    <name type="scientific">Conoideocrella luteorostrata</name>
    <dbReference type="NCBI Taxonomy" id="1105319"/>
    <lineage>
        <taxon>Eukaryota</taxon>
        <taxon>Fungi</taxon>
        <taxon>Dikarya</taxon>
        <taxon>Ascomycota</taxon>
        <taxon>Pezizomycotina</taxon>
        <taxon>Sordariomycetes</taxon>
        <taxon>Hypocreomycetidae</taxon>
        <taxon>Hypocreales</taxon>
        <taxon>Clavicipitaceae</taxon>
        <taxon>Conoideocrella</taxon>
    </lineage>
</organism>
<dbReference type="AlphaFoldDB" id="A0AAJ0CP48"/>
<evidence type="ECO:0000313" key="2">
    <source>
        <dbReference type="EMBL" id="KAK2595204.1"/>
    </source>
</evidence>
<evidence type="ECO:0000313" key="3">
    <source>
        <dbReference type="Proteomes" id="UP001251528"/>
    </source>
</evidence>
<reference evidence="2" key="1">
    <citation type="submission" date="2023-06" db="EMBL/GenBank/DDBJ databases">
        <title>Conoideocrella luteorostrata (Hypocreales: Clavicipitaceae), a potential biocontrol fungus for elongate hemlock scale in United States Christmas tree production areas.</title>
        <authorList>
            <person name="Barrett H."/>
            <person name="Lovett B."/>
            <person name="Macias A.M."/>
            <person name="Stajich J.E."/>
            <person name="Kasson M.T."/>
        </authorList>
    </citation>
    <scope>NUCLEOTIDE SEQUENCE</scope>
    <source>
        <strain evidence="2">ARSEF 14590</strain>
    </source>
</reference>
<protein>
    <submittedName>
        <fullName evidence="2">Uncharacterized protein</fullName>
    </submittedName>
</protein>
<name>A0AAJ0CP48_9HYPO</name>